<evidence type="ECO:0000256" key="1">
    <source>
        <dbReference type="SAM" id="Phobius"/>
    </source>
</evidence>
<feature type="transmembrane region" description="Helical" evidence="1">
    <location>
        <begin position="28"/>
        <end position="49"/>
    </location>
</feature>
<dbReference type="AlphaFoldDB" id="A0A931F255"/>
<reference evidence="2" key="1">
    <citation type="submission" date="2020-11" db="EMBL/GenBank/DDBJ databases">
        <title>Whole-genome analyses of Nonomuraea sp. K274.</title>
        <authorList>
            <person name="Veyisoglu A."/>
        </authorList>
    </citation>
    <scope>NUCLEOTIDE SEQUENCE</scope>
    <source>
        <strain evidence="2">K274</strain>
    </source>
</reference>
<evidence type="ECO:0000313" key="3">
    <source>
        <dbReference type="Proteomes" id="UP000605361"/>
    </source>
</evidence>
<evidence type="ECO:0000313" key="2">
    <source>
        <dbReference type="EMBL" id="MBF8191210.1"/>
    </source>
</evidence>
<gene>
    <name evidence="2" type="ORF">ITP53_36985</name>
</gene>
<dbReference type="RefSeq" id="WP_195900120.1">
    <property type="nucleotide sequence ID" value="NZ_JADOGI010000151.1"/>
</dbReference>
<comment type="caution">
    <text evidence="2">The sequence shown here is derived from an EMBL/GenBank/DDBJ whole genome shotgun (WGS) entry which is preliminary data.</text>
</comment>
<proteinExistence type="predicted"/>
<dbReference type="Proteomes" id="UP000605361">
    <property type="component" value="Unassembled WGS sequence"/>
</dbReference>
<dbReference type="EMBL" id="JADOGI010000151">
    <property type="protein sequence ID" value="MBF8191210.1"/>
    <property type="molecule type" value="Genomic_DNA"/>
</dbReference>
<keyword evidence="1" id="KW-0472">Membrane</keyword>
<keyword evidence="3" id="KW-1185">Reference proteome</keyword>
<feature type="transmembrane region" description="Helical" evidence="1">
    <location>
        <begin position="55"/>
        <end position="76"/>
    </location>
</feature>
<accession>A0A931F255</accession>
<organism evidence="2 3">
    <name type="scientific">Nonomuraea cypriaca</name>
    <dbReference type="NCBI Taxonomy" id="1187855"/>
    <lineage>
        <taxon>Bacteria</taxon>
        <taxon>Bacillati</taxon>
        <taxon>Actinomycetota</taxon>
        <taxon>Actinomycetes</taxon>
        <taxon>Streptosporangiales</taxon>
        <taxon>Streptosporangiaceae</taxon>
        <taxon>Nonomuraea</taxon>
    </lineage>
</organism>
<keyword evidence="1" id="KW-1133">Transmembrane helix</keyword>
<keyword evidence="1" id="KW-0812">Transmembrane</keyword>
<sequence length="86" mass="9035">MAILGAICFGLVIGWITYRTLRRREGSVGLTDLATVLAAVGGGAVTALFDLPDVFGAYAVGLAVGFFGYLVAATLMPDSKWMDHQP</sequence>
<name>A0A931F255_9ACTN</name>
<protein>
    <submittedName>
        <fullName evidence="2">Uncharacterized protein</fullName>
    </submittedName>
</protein>